<dbReference type="EMBL" id="MLCF01000085">
    <property type="protein sequence ID" value="OIV36564.1"/>
    <property type="molecule type" value="Genomic_DNA"/>
</dbReference>
<protein>
    <recommendedName>
        <fullName evidence="3">J domain-containing protein</fullName>
    </recommendedName>
</protein>
<dbReference type="PROSITE" id="PS50076">
    <property type="entry name" value="DNAJ_2"/>
    <property type="match status" value="1"/>
</dbReference>
<dbReference type="Pfam" id="PF13432">
    <property type="entry name" value="TPR_16"/>
    <property type="match status" value="1"/>
</dbReference>
<reference evidence="4 5" key="1">
    <citation type="submission" date="2016-10" db="EMBL/GenBank/DDBJ databases">
        <title>Genome sequence of Streptomyces gilvigriseus MUSC 26.</title>
        <authorList>
            <person name="Lee L.-H."/>
            <person name="Ser H.-L."/>
        </authorList>
    </citation>
    <scope>NUCLEOTIDE SEQUENCE [LARGE SCALE GENOMIC DNA]</scope>
    <source>
        <strain evidence="4 5">MUSC 26</strain>
    </source>
</reference>
<feature type="region of interest" description="Disordered" evidence="2">
    <location>
        <begin position="31"/>
        <end position="51"/>
    </location>
</feature>
<dbReference type="STRING" id="1428644.BIV57_15520"/>
<dbReference type="AlphaFoldDB" id="A0A1J7C4S8"/>
<evidence type="ECO:0000313" key="5">
    <source>
        <dbReference type="Proteomes" id="UP000243342"/>
    </source>
</evidence>
<organism evidence="4 5">
    <name type="scientific">Mangrovactinospora gilvigrisea</name>
    <dbReference type="NCBI Taxonomy" id="1428644"/>
    <lineage>
        <taxon>Bacteria</taxon>
        <taxon>Bacillati</taxon>
        <taxon>Actinomycetota</taxon>
        <taxon>Actinomycetes</taxon>
        <taxon>Kitasatosporales</taxon>
        <taxon>Streptomycetaceae</taxon>
        <taxon>Mangrovactinospora</taxon>
    </lineage>
</organism>
<feature type="domain" description="J" evidence="3">
    <location>
        <begin position="7"/>
        <end position="77"/>
    </location>
</feature>
<dbReference type="InterPro" id="IPR011990">
    <property type="entry name" value="TPR-like_helical_dom_sf"/>
</dbReference>
<dbReference type="Proteomes" id="UP000243342">
    <property type="component" value="Unassembled WGS sequence"/>
</dbReference>
<dbReference type="SMART" id="SM00028">
    <property type="entry name" value="TPR"/>
    <property type="match status" value="2"/>
</dbReference>
<dbReference type="Gene3D" id="1.25.40.10">
    <property type="entry name" value="Tetratricopeptide repeat domain"/>
    <property type="match status" value="1"/>
</dbReference>
<feature type="compositionally biased region" description="Low complexity" evidence="2">
    <location>
        <begin position="105"/>
        <end position="118"/>
    </location>
</feature>
<dbReference type="InterPro" id="IPR036869">
    <property type="entry name" value="J_dom_sf"/>
</dbReference>
<dbReference type="OrthoDB" id="6174426at2"/>
<feature type="region of interest" description="Disordered" evidence="2">
    <location>
        <begin position="80"/>
        <end position="122"/>
    </location>
</feature>
<keyword evidence="5" id="KW-1185">Reference proteome</keyword>
<dbReference type="RefSeq" id="WP_071657462.1">
    <property type="nucleotide sequence ID" value="NZ_MLCF01000085.1"/>
</dbReference>
<keyword evidence="1" id="KW-0802">TPR repeat</keyword>
<dbReference type="PROSITE" id="PS50005">
    <property type="entry name" value="TPR"/>
    <property type="match status" value="1"/>
</dbReference>
<gene>
    <name evidence="4" type="ORF">BIV57_15520</name>
</gene>
<dbReference type="InterPro" id="IPR019734">
    <property type="entry name" value="TPR_rpt"/>
</dbReference>
<feature type="repeat" description="TPR" evidence="1">
    <location>
        <begin position="154"/>
        <end position="187"/>
    </location>
</feature>
<dbReference type="InterPro" id="IPR001623">
    <property type="entry name" value="DnaJ_domain"/>
</dbReference>
<dbReference type="Gene3D" id="1.10.287.110">
    <property type="entry name" value="DnaJ domain"/>
    <property type="match status" value="1"/>
</dbReference>
<evidence type="ECO:0000256" key="2">
    <source>
        <dbReference type="SAM" id="MobiDB-lite"/>
    </source>
</evidence>
<dbReference type="SUPFAM" id="SSF48452">
    <property type="entry name" value="TPR-like"/>
    <property type="match status" value="1"/>
</dbReference>
<accession>A0A1J7C4S8</accession>
<evidence type="ECO:0000259" key="3">
    <source>
        <dbReference type="PROSITE" id="PS50076"/>
    </source>
</evidence>
<dbReference type="SUPFAM" id="SSF46565">
    <property type="entry name" value="Chaperone J-domain"/>
    <property type="match status" value="1"/>
</dbReference>
<name>A0A1J7C4S8_9ACTN</name>
<evidence type="ECO:0000256" key="1">
    <source>
        <dbReference type="PROSITE-ProRule" id="PRU00339"/>
    </source>
</evidence>
<sequence length="346" mass="38509">MTTPDGDHYSLLGIPADADEATVRAATAHQLRRWTSRASTSPDLEARQRAESRVAALNRAKRELLDPDLRAAYDRRLAAGTTAAQTGERRAATATPPPRSRPRQRSGPGQPVQSGPSGANSPWLERAWASVEKKSFDDAMYEARKATSETPRSASAWLLLGWLRWQRRDLDGAAAAYRTSIRLAPGDPRPHMELGDVHRWRGALAAARAEYAKAAELGPETALYREAVHEAEVDIDRRTRSAALEEQGRHQEALDICFALIDRCYGDGELHNRIGRCMSVVANGFRHYPSDGSLPYIPSRDAAAEVKQWASAALSYELTDERLVKKLREDIHFADMIIDRRAEPRR</sequence>
<proteinExistence type="predicted"/>
<evidence type="ECO:0000313" key="4">
    <source>
        <dbReference type="EMBL" id="OIV36564.1"/>
    </source>
</evidence>
<comment type="caution">
    <text evidence="4">The sequence shown here is derived from an EMBL/GenBank/DDBJ whole genome shotgun (WGS) entry which is preliminary data.</text>
</comment>